<keyword evidence="6" id="KW-1185">Reference proteome</keyword>
<comment type="caution">
    <text evidence="5">The sequence shown here is derived from an EMBL/GenBank/DDBJ whole genome shotgun (WGS) entry which is preliminary data.</text>
</comment>
<dbReference type="Pfam" id="PF00400">
    <property type="entry name" value="WD40"/>
    <property type="match status" value="1"/>
</dbReference>
<feature type="repeat" description="WD" evidence="3">
    <location>
        <begin position="286"/>
        <end position="312"/>
    </location>
</feature>
<keyword evidence="1 3" id="KW-0853">WD repeat</keyword>
<sequence length="569" mass="64350">MDFYKPTMLFRQNAIKKSKSNPEFYTHNNNKSTESWLLKEQKSSTSILDKACSMNRVKIASNYWKIPDDSNYLTSIAINDSNQEQIAISSGSSDSNLFIYDLNNESISLTHQQTITLPNILNMKWLDYAMEESTLITGHKQGVIHMVSIPEANSNESAKILKRFNHKKHFNNSKTLRDPSIRTINMPNWDSKNSSNLLISQCNENIFLWDLNHRSDLPILKNQHLGIKNFDSSPSSNGIIGLAGDFGIAINDLRAPINEVSMFTPKISKDTKNYGFANNIKWAPYDSNILAASHIDGIVRLWDIRAQESFGSLQGHNDLITSIEWSEESSSDLYTGARDGNIIHWDLNFNEDLNNCCLNEGLDSINYYDNQFLTDEFEIYHHLSKRQCGTLIPAAKNSITNLTSSSNYILSIDGSSYLGLHKKRGLDSFEVEEGTSDMIIDNMLKEFPQTETVSDSGSIMTNSDGESESESNSIFEQTLMQDSSVPSTTNNSPIHNKTKSITSLLNNSENSIDTLVNEEIFNESPKRIVSGSTINEDDLEDQFDFTYNEVLPLNQKQRNASSQQYYHYV</sequence>
<protein>
    <submittedName>
        <fullName evidence="5">WD repeat-containing protein</fullName>
    </submittedName>
</protein>
<feature type="compositionally biased region" description="Polar residues" evidence="4">
    <location>
        <begin position="450"/>
        <end position="464"/>
    </location>
</feature>
<dbReference type="PROSITE" id="PS50082">
    <property type="entry name" value="WD_REPEATS_2"/>
    <property type="match status" value="2"/>
</dbReference>
<evidence type="ECO:0000256" key="3">
    <source>
        <dbReference type="PROSITE-ProRule" id="PRU00221"/>
    </source>
</evidence>
<dbReference type="HOGENOM" id="CLU_016851_0_0_1"/>
<feature type="repeat" description="WD" evidence="3">
    <location>
        <begin position="313"/>
        <end position="355"/>
    </location>
</feature>
<evidence type="ECO:0000256" key="4">
    <source>
        <dbReference type="SAM" id="MobiDB-lite"/>
    </source>
</evidence>
<dbReference type="EMBL" id="CAIF01000006">
    <property type="protein sequence ID" value="CCH40792.1"/>
    <property type="molecule type" value="Genomic_DNA"/>
</dbReference>
<dbReference type="SMART" id="SM00320">
    <property type="entry name" value="WD40"/>
    <property type="match status" value="4"/>
</dbReference>
<organism evidence="5 6">
    <name type="scientific">Wickerhamomyces ciferrii (strain ATCC 14091 / BCRC 22168 / CBS 111 / JCM 3599 / NBRC 0793 / NRRL Y-1031 F-60-10)</name>
    <name type="common">Yeast</name>
    <name type="synonym">Pichia ciferrii</name>
    <dbReference type="NCBI Taxonomy" id="1206466"/>
    <lineage>
        <taxon>Eukaryota</taxon>
        <taxon>Fungi</taxon>
        <taxon>Dikarya</taxon>
        <taxon>Ascomycota</taxon>
        <taxon>Saccharomycotina</taxon>
        <taxon>Saccharomycetes</taxon>
        <taxon>Phaffomycetales</taxon>
        <taxon>Wickerhamomycetaceae</taxon>
        <taxon>Wickerhamomyces</taxon>
    </lineage>
</organism>
<gene>
    <name evidence="5" type="ORF">BN7_326</name>
</gene>
<dbReference type="PROSITE" id="PS50294">
    <property type="entry name" value="WD_REPEATS_REGION"/>
    <property type="match status" value="1"/>
</dbReference>
<dbReference type="InterPro" id="IPR036322">
    <property type="entry name" value="WD40_repeat_dom_sf"/>
</dbReference>
<dbReference type="Proteomes" id="UP000009328">
    <property type="component" value="Unassembled WGS sequence"/>
</dbReference>
<evidence type="ECO:0000256" key="2">
    <source>
        <dbReference type="ARBA" id="ARBA00022737"/>
    </source>
</evidence>
<reference evidence="5 6" key="1">
    <citation type="journal article" date="2012" name="Eukaryot. Cell">
        <title>Draft genome sequence of Wickerhamomyces ciferrii NRRL Y-1031 F-60-10.</title>
        <authorList>
            <person name="Schneider J."/>
            <person name="Andrea H."/>
            <person name="Blom J."/>
            <person name="Jaenicke S."/>
            <person name="Ruckert C."/>
            <person name="Schorsch C."/>
            <person name="Szczepanowski R."/>
            <person name="Farwick M."/>
            <person name="Goesmann A."/>
            <person name="Puhler A."/>
            <person name="Schaffer S."/>
            <person name="Tauch A."/>
            <person name="Kohler T."/>
            <person name="Brinkrolf K."/>
        </authorList>
    </citation>
    <scope>NUCLEOTIDE SEQUENCE [LARGE SCALE GENOMIC DNA]</scope>
    <source>
        <strain evidence="6">ATCC 14091 / BCRC 22168 / CBS 111 / JCM 3599 / NBRC 0793 / NRRL Y-1031 F-60-10</strain>
    </source>
</reference>
<dbReference type="PANTHER" id="PTHR19857">
    <property type="entry name" value="MITOCHONDRIAL DIVISION PROTEIN 1-RELATED"/>
    <property type="match status" value="1"/>
</dbReference>
<name>K0KF16_WICCF</name>
<dbReference type="InParanoid" id="K0KF16"/>
<keyword evidence="2" id="KW-0677">Repeat</keyword>
<dbReference type="PANTHER" id="PTHR19857:SF8">
    <property type="entry name" value="ANGIO-ASSOCIATED MIGRATORY CELL PROTEIN"/>
    <property type="match status" value="1"/>
</dbReference>
<feature type="region of interest" description="Disordered" evidence="4">
    <location>
        <begin position="450"/>
        <end position="474"/>
    </location>
</feature>
<evidence type="ECO:0000313" key="5">
    <source>
        <dbReference type="EMBL" id="CCH40792.1"/>
    </source>
</evidence>
<dbReference type="InterPro" id="IPR001680">
    <property type="entry name" value="WD40_rpt"/>
</dbReference>
<dbReference type="FunCoup" id="K0KF16">
    <property type="interactions" value="36"/>
</dbReference>
<proteinExistence type="predicted"/>
<dbReference type="InterPro" id="IPR051179">
    <property type="entry name" value="WD_repeat_multifunction"/>
</dbReference>
<dbReference type="InterPro" id="IPR015943">
    <property type="entry name" value="WD40/YVTN_repeat-like_dom_sf"/>
</dbReference>
<accession>K0KF16</accession>
<evidence type="ECO:0000256" key="1">
    <source>
        <dbReference type="ARBA" id="ARBA00022574"/>
    </source>
</evidence>
<dbReference type="eggNOG" id="ENOG502S551">
    <property type="taxonomic scope" value="Eukaryota"/>
</dbReference>
<dbReference type="Gene3D" id="2.130.10.10">
    <property type="entry name" value="YVTN repeat-like/Quinoprotein amine dehydrogenase"/>
    <property type="match status" value="1"/>
</dbReference>
<dbReference type="AlphaFoldDB" id="K0KF16"/>
<evidence type="ECO:0000313" key="6">
    <source>
        <dbReference type="Proteomes" id="UP000009328"/>
    </source>
</evidence>
<dbReference type="SUPFAM" id="SSF50978">
    <property type="entry name" value="WD40 repeat-like"/>
    <property type="match status" value="1"/>
</dbReference>
<dbReference type="STRING" id="1206466.K0KF16"/>